<dbReference type="AlphaFoldDB" id="A0A0F9MKQ6"/>
<dbReference type="EMBL" id="LAZR01008653">
    <property type="protein sequence ID" value="KKM77380.1"/>
    <property type="molecule type" value="Genomic_DNA"/>
</dbReference>
<organism evidence="1">
    <name type="scientific">marine sediment metagenome</name>
    <dbReference type="NCBI Taxonomy" id="412755"/>
    <lineage>
        <taxon>unclassified sequences</taxon>
        <taxon>metagenomes</taxon>
        <taxon>ecological metagenomes</taxon>
    </lineage>
</organism>
<sequence length="125" mass="14945">MSGRYRRRRRPPEDVQPSFEVTRWLWVINSHTWTDEDIDALQYFLLQTSLQELFDRRTSAKVRAECWDWVLEDELRPFSFRACSEACGYDTDRLRSALTDLRRRLQKAGYAEAIDIKPMLQKEVA</sequence>
<accession>A0A0F9MKQ6</accession>
<evidence type="ECO:0000313" key="1">
    <source>
        <dbReference type="EMBL" id="KKM77380.1"/>
    </source>
</evidence>
<name>A0A0F9MKQ6_9ZZZZ</name>
<proteinExistence type="predicted"/>
<comment type="caution">
    <text evidence="1">The sequence shown here is derived from an EMBL/GenBank/DDBJ whole genome shotgun (WGS) entry which is preliminary data.</text>
</comment>
<gene>
    <name evidence="1" type="ORF">LCGC14_1370690</name>
</gene>
<reference evidence="1" key="1">
    <citation type="journal article" date="2015" name="Nature">
        <title>Complex archaea that bridge the gap between prokaryotes and eukaryotes.</title>
        <authorList>
            <person name="Spang A."/>
            <person name="Saw J.H."/>
            <person name="Jorgensen S.L."/>
            <person name="Zaremba-Niedzwiedzka K."/>
            <person name="Martijn J."/>
            <person name="Lind A.E."/>
            <person name="van Eijk R."/>
            <person name="Schleper C."/>
            <person name="Guy L."/>
            <person name="Ettema T.J."/>
        </authorList>
    </citation>
    <scope>NUCLEOTIDE SEQUENCE</scope>
</reference>
<protein>
    <submittedName>
        <fullName evidence="1">Uncharacterized protein</fullName>
    </submittedName>
</protein>